<dbReference type="GO" id="GO:0016787">
    <property type="term" value="F:hydrolase activity"/>
    <property type="evidence" value="ECO:0007669"/>
    <property type="project" value="UniProtKB-KW"/>
</dbReference>
<gene>
    <name evidence="2" type="ORF">WKV53_25525</name>
</gene>
<evidence type="ECO:0000313" key="2">
    <source>
        <dbReference type="EMBL" id="MEK7953903.1"/>
    </source>
</evidence>
<dbReference type="EC" id="3.1.21.-" evidence="2"/>
<name>A0ABU9B279_9BACT</name>
<dbReference type="Gene3D" id="3.40.1350.10">
    <property type="match status" value="1"/>
</dbReference>
<protein>
    <submittedName>
        <fullName evidence="2">Restriction endonuclease</fullName>
        <ecNumber evidence="2">3.1.21.-</ecNumber>
    </submittedName>
</protein>
<evidence type="ECO:0000313" key="3">
    <source>
        <dbReference type="Proteomes" id="UP001371305"/>
    </source>
</evidence>
<accession>A0ABU9B279</accession>
<organism evidence="2 3">
    <name type="scientific">Luteolibacter soli</name>
    <dbReference type="NCBI Taxonomy" id="3135280"/>
    <lineage>
        <taxon>Bacteria</taxon>
        <taxon>Pseudomonadati</taxon>
        <taxon>Verrucomicrobiota</taxon>
        <taxon>Verrucomicrobiia</taxon>
        <taxon>Verrucomicrobiales</taxon>
        <taxon>Verrucomicrobiaceae</taxon>
        <taxon>Luteolibacter</taxon>
    </lineage>
</organism>
<proteinExistence type="predicted"/>
<dbReference type="SUPFAM" id="SSF52980">
    <property type="entry name" value="Restriction endonuclease-like"/>
    <property type="match status" value="1"/>
</dbReference>
<dbReference type="InterPro" id="IPR007560">
    <property type="entry name" value="Restrct_endonuc_IV_Mrr"/>
</dbReference>
<dbReference type="RefSeq" id="WP_341407671.1">
    <property type="nucleotide sequence ID" value="NZ_JBBUKT010000014.1"/>
</dbReference>
<dbReference type="InterPro" id="IPR011335">
    <property type="entry name" value="Restrct_endonuc-II-like"/>
</dbReference>
<keyword evidence="3" id="KW-1185">Reference proteome</keyword>
<dbReference type="EMBL" id="JBBUKT010000014">
    <property type="protein sequence ID" value="MEK7953903.1"/>
    <property type="molecule type" value="Genomic_DNA"/>
</dbReference>
<dbReference type="Proteomes" id="UP001371305">
    <property type="component" value="Unassembled WGS sequence"/>
</dbReference>
<keyword evidence="2" id="KW-0255">Endonuclease</keyword>
<dbReference type="GO" id="GO:0004519">
    <property type="term" value="F:endonuclease activity"/>
    <property type="evidence" value="ECO:0007669"/>
    <property type="project" value="UniProtKB-KW"/>
</dbReference>
<comment type="caution">
    <text evidence="2">The sequence shown here is derived from an EMBL/GenBank/DDBJ whole genome shotgun (WGS) entry which is preliminary data.</text>
</comment>
<dbReference type="Pfam" id="PF04471">
    <property type="entry name" value="Mrr_cat"/>
    <property type="match status" value="1"/>
</dbReference>
<feature type="domain" description="Restriction endonuclease type IV Mrr" evidence="1">
    <location>
        <begin position="149"/>
        <end position="254"/>
    </location>
</feature>
<dbReference type="InterPro" id="IPR011856">
    <property type="entry name" value="tRNA_endonuc-like_dom_sf"/>
</dbReference>
<evidence type="ECO:0000259" key="1">
    <source>
        <dbReference type="Pfam" id="PF04471"/>
    </source>
</evidence>
<keyword evidence="2" id="KW-0378">Hydrolase</keyword>
<reference evidence="2 3" key="1">
    <citation type="submission" date="2024-04" db="EMBL/GenBank/DDBJ databases">
        <title>Luteolibacter sp. isolated from soil.</title>
        <authorList>
            <person name="An J."/>
        </authorList>
    </citation>
    <scope>NUCLEOTIDE SEQUENCE [LARGE SCALE GENOMIC DNA]</scope>
    <source>
        <strain evidence="2 3">Y139</strain>
    </source>
</reference>
<keyword evidence="2" id="KW-0540">Nuclease</keyword>
<sequence length="288" mass="32672">MSSLRTLDIRLLDEVFDMGGGYVLDFSDRTMREFFADELNVDIDDPIYSRDGRSKAKRLRCFLKTVDDRSAAKALRVLWQHRQLMDESRGQALGGVLQGRFLQILDRLEGRSGGIAHSGPPPSQAFDVERYRTFKERLLALSRIEPQARGYAFEKFLRDLFNSFGLEAREPFRLKGEQIDGSFVMSNETYLVEAKWHNSFCGAEPLHAFHGKLDQKASWARGVFISYSGFTADGIYAFGRGKRVVCVSGLDLHEAFNREIPLTRLLEGKVRRAAETGDAFVEIATLFP</sequence>